<dbReference type="Gene3D" id="2.60.120.380">
    <property type="match status" value="1"/>
</dbReference>
<evidence type="ECO:0000313" key="3">
    <source>
        <dbReference type="Proteomes" id="UP000007113"/>
    </source>
</evidence>
<dbReference type="STRING" id="682795.AciX8_2463"/>
<keyword evidence="3" id="KW-1185">Reference proteome</keyword>
<protein>
    <recommendedName>
        <fullName evidence="4">Peptidase domain protein</fullName>
    </recommendedName>
</protein>
<evidence type="ECO:0000256" key="1">
    <source>
        <dbReference type="SAM" id="SignalP"/>
    </source>
</evidence>
<feature type="chain" id="PRO_5003512490" description="Peptidase domain protein" evidence="1">
    <location>
        <begin position="28"/>
        <end position="131"/>
    </location>
</feature>
<dbReference type="HOGENOM" id="CLU_1924610_0_0_0"/>
<accession>G8NYA5</accession>
<dbReference type="EMBL" id="CP003130">
    <property type="protein sequence ID" value="AEU36779.1"/>
    <property type="molecule type" value="Genomic_DNA"/>
</dbReference>
<dbReference type="AlphaFoldDB" id="G8NYA5"/>
<keyword evidence="1" id="KW-0732">Signal</keyword>
<feature type="signal peptide" evidence="1">
    <location>
        <begin position="1"/>
        <end position="27"/>
    </location>
</feature>
<dbReference type="RefSeq" id="WP_014265657.1">
    <property type="nucleotide sequence ID" value="NC_016631.1"/>
</dbReference>
<proteinExistence type="predicted"/>
<evidence type="ECO:0008006" key="4">
    <source>
        <dbReference type="Google" id="ProtNLM"/>
    </source>
</evidence>
<organism evidence="2 3">
    <name type="scientific">Granulicella mallensis (strain ATCC BAA-1857 / DSM 23137 / MP5ACTX8)</name>
    <dbReference type="NCBI Taxonomy" id="682795"/>
    <lineage>
        <taxon>Bacteria</taxon>
        <taxon>Pseudomonadati</taxon>
        <taxon>Acidobacteriota</taxon>
        <taxon>Terriglobia</taxon>
        <taxon>Terriglobales</taxon>
        <taxon>Acidobacteriaceae</taxon>
        <taxon>Granulicella</taxon>
    </lineage>
</organism>
<evidence type="ECO:0000313" key="2">
    <source>
        <dbReference type="EMBL" id="AEU36779.1"/>
    </source>
</evidence>
<dbReference type="KEGG" id="gma:AciX8_2463"/>
<gene>
    <name evidence="2" type="ordered locus">AciX8_2463</name>
</gene>
<dbReference type="Proteomes" id="UP000007113">
    <property type="component" value="Chromosome"/>
</dbReference>
<name>G8NYA5_GRAMM</name>
<reference evidence="2 3" key="1">
    <citation type="submission" date="2011-11" db="EMBL/GenBank/DDBJ databases">
        <title>Complete sequence of Granulicella mallensis MP5ACTX8.</title>
        <authorList>
            <consortium name="US DOE Joint Genome Institute"/>
            <person name="Lucas S."/>
            <person name="Copeland A."/>
            <person name="Lapidus A."/>
            <person name="Cheng J.-F."/>
            <person name="Goodwin L."/>
            <person name="Pitluck S."/>
            <person name="Peters L."/>
            <person name="Lu M."/>
            <person name="Detter J.C."/>
            <person name="Han C."/>
            <person name="Tapia R."/>
            <person name="Land M."/>
            <person name="Hauser L."/>
            <person name="Kyrpides N."/>
            <person name="Ivanova N."/>
            <person name="Mikhailova N."/>
            <person name="Pagani I."/>
            <person name="Rawat S."/>
            <person name="Mannisto M."/>
            <person name="Haggblom M."/>
            <person name="Woyke T."/>
        </authorList>
    </citation>
    <scope>NUCLEOTIDE SEQUENCE [LARGE SCALE GENOMIC DNA]</scope>
    <source>
        <strain evidence="3">ATCC BAA-1857 / DSM 23137 / MP5ACTX8</strain>
    </source>
</reference>
<dbReference type="OrthoDB" id="119276at2"/>
<sequence precursor="true">MKSITRFVTAVVAVMLMVTVLCPAQSAKPKNLGTGSAFNGKKLEMKDNGEVAYLLSFTAGKEFEATTDGLKNTDVHLFVYDSTGAEVAKDESSGPKCSVKFTPEKDGQYKFVIKNAGGTNTVTFNVKVANH</sequence>